<protein>
    <recommendedName>
        <fullName evidence="3">Lipoprotein</fullName>
    </recommendedName>
</protein>
<keyword evidence="2" id="KW-1185">Reference proteome</keyword>
<accession>A0ABN1MUN5</accession>
<gene>
    <name evidence="1" type="ORF">GCM10009118_33590</name>
</gene>
<dbReference type="Proteomes" id="UP001501126">
    <property type="component" value="Unassembled WGS sequence"/>
</dbReference>
<evidence type="ECO:0000313" key="2">
    <source>
        <dbReference type="Proteomes" id="UP001501126"/>
    </source>
</evidence>
<organism evidence="1 2">
    <name type="scientific">Wandonia haliotis</name>
    <dbReference type="NCBI Taxonomy" id="574963"/>
    <lineage>
        <taxon>Bacteria</taxon>
        <taxon>Pseudomonadati</taxon>
        <taxon>Bacteroidota</taxon>
        <taxon>Flavobacteriia</taxon>
        <taxon>Flavobacteriales</taxon>
        <taxon>Crocinitomicaceae</taxon>
        <taxon>Wandonia</taxon>
    </lineage>
</organism>
<name>A0ABN1MUN5_9FLAO</name>
<reference evidence="1 2" key="1">
    <citation type="journal article" date="2019" name="Int. J. Syst. Evol. Microbiol.">
        <title>The Global Catalogue of Microorganisms (GCM) 10K type strain sequencing project: providing services to taxonomists for standard genome sequencing and annotation.</title>
        <authorList>
            <consortium name="The Broad Institute Genomics Platform"/>
            <consortium name="The Broad Institute Genome Sequencing Center for Infectious Disease"/>
            <person name="Wu L."/>
            <person name="Ma J."/>
        </authorList>
    </citation>
    <scope>NUCLEOTIDE SEQUENCE [LARGE SCALE GENOMIC DNA]</scope>
    <source>
        <strain evidence="1 2">JCM 16083</strain>
    </source>
</reference>
<dbReference type="RefSeq" id="WP_343790824.1">
    <property type="nucleotide sequence ID" value="NZ_BAAAFH010000022.1"/>
</dbReference>
<proteinExistence type="predicted"/>
<dbReference type="PROSITE" id="PS51257">
    <property type="entry name" value="PROKAR_LIPOPROTEIN"/>
    <property type="match status" value="1"/>
</dbReference>
<dbReference type="EMBL" id="BAAAFH010000022">
    <property type="protein sequence ID" value="GAA0876949.1"/>
    <property type="molecule type" value="Genomic_DNA"/>
</dbReference>
<evidence type="ECO:0008006" key="3">
    <source>
        <dbReference type="Google" id="ProtNLM"/>
    </source>
</evidence>
<comment type="caution">
    <text evidence="1">The sequence shown here is derived from an EMBL/GenBank/DDBJ whole genome shotgun (WGS) entry which is preliminary data.</text>
</comment>
<evidence type="ECO:0000313" key="1">
    <source>
        <dbReference type="EMBL" id="GAA0876949.1"/>
    </source>
</evidence>
<sequence length="294" mass="32220">MKNWKSLAVIPLIMISACKKEETDPPGTDTSGPRLVFKFKFDPDQERLNNFGQPSSIPAEHGAQTPDFNGMSAHYIELAPSGYTPLGEGEVVFYGAETNVGGEKAVDFSKAIIKGDGEVFYSIPLSQVATGNYQWARVSLAYQNFDINFRWDNVDYTGTLASFVAYRSYINTYKIKTASRSVNANKDQGYWGFEATYPVVGAVTIDGQAQGTTVPNPLFDTSPIPAGSCVVTGQFENGLTITGNETEDIVVTLSFSINNSFEWYDVDQDNIYETQAGDYPVDMGIRGLIPIVEP</sequence>